<dbReference type="InterPro" id="IPR029016">
    <property type="entry name" value="GAF-like_dom_sf"/>
</dbReference>
<dbReference type="EMBL" id="LWAJ01000015">
    <property type="protein sequence ID" value="KZL51598.1"/>
    <property type="molecule type" value="Genomic_DNA"/>
</dbReference>
<reference evidence="2 3" key="1">
    <citation type="submission" date="2016-04" db="EMBL/GenBank/DDBJ databases">
        <title>Draft Genome Assembly of the Bloom-forming Cyanobacterium Nodularia spumigena Strain CENA596 in Shrimp Production Ponds.</title>
        <authorList>
            <person name="Popin R.V."/>
            <person name="Rigonato J."/>
            <person name="Abreu V.A."/>
            <person name="Andreote A.P."/>
            <person name="Silveira S.B."/>
            <person name="Odebrecht C."/>
            <person name="Fiore M.F."/>
        </authorList>
    </citation>
    <scope>NUCLEOTIDE SEQUENCE [LARGE SCALE GENOMIC DNA]</scope>
    <source>
        <strain evidence="2 3">CENA596</strain>
    </source>
</reference>
<dbReference type="InterPro" id="IPR016132">
    <property type="entry name" value="Phyto_chromo_attachment"/>
</dbReference>
<protein>
    <recommendedName>
        <fullName evidence="1">Phytochrome chromophore attachment site domain-containing protein</fullName>
    </recommendedName>
</protein>
<evidence type="ECO:0000259" key="1">
    <source>
        <dbReference type="PROSITE" id="PS50046"/>
    </source>
</evidence>
<evidence type="ECO:0000313" key="3">
    <source>
        <dbReference type="Proteomes" id="UP000076555"/>
    </source>
</evidence>
<dbReference type="AlphaFoldDB" id="A0A166KVN2"/>
<sequence>MFEAFQVRANIASPLIKGQDLWGLLCIHQCSGPRQWNTSEIEFVQLIAEHLLDIRKIPKKNLSQKHHTPKTSQISKFFSSSAFSASGVVY</sequence>
<organism evidence="2 3">
    <name type="scientific">Nodularia spumigena CENA596</name>
    <dbReference type="NCBI Taxonomy" id="1819295"/>
    <lineage>
        <taxon>Bacteria</taxon>
        <taxon>Bacillati</taxon>
        <taxon>Cyanobacteriota</taxon>
        <taxon>Cyanophyceae</taxon>
        <taxon>Nostocales</taxon>
        <taxon>Nodulariaceae</taxon>
        <taxon>Nodularia</taxon>
    </lineage>
</organism>
<gene>
    <name evidence="2" type="ORF">A2T98_01695</name>
</gene>
<dbReference type="PROSITE" id="PS50046">
    <property type="entry name" value="PHYTOCHROME_2"/>
    <property type="match status" value="1"/>
</dbReference>
<proteinExistence type="predicted"/>
<dbReference type="Pfam" id="PF01590">
    <property type="entry name" value="GAF"/>
    <property type="match status" value="1"/>
</dbReference>
<name>A0A166KVN2_NODSP</name>
<dbReference type="InterPro" id="IPR003018">
    <property type="entry name" value="GAF"/>
</dbReference>
<accession>A0A166KVN2</accession>
<dbReference type="Gene3D" id="3.30.450.40">
    <property type="match status" value="1"/>
</dbReference>
<dbReference type="Proteomes" id="UP000076555">
    <property type="component" value="Unassembled WGS sequence"/>
</dbReference>
<comment type="caution">
    <text evidence="2">The sequence shown here is derived from an EMBL/GenBank/DDBJ whole genome shotgun (WGS) entry which is preliminary data.</text>
</comment>
<feature type="domain" description="Phytochrome chromophore attachment site" evidence="1">
    <location>
        <begin position="1"/>
        <end position="50"/>
    </location>
</feature>
<evidence type="ECO:0000313" key="2">
    <source>
        <dbReference type="EMBL" id="KZL51598.1"/>
    </source>
</evidence>
<dbReference type="SUPFAM" id="SSF55781">
    <property type="entry name" value="GAF domain-like"/>
    <property type="match status" value="1"/>
</dbReference>